<feature type="compositionally biased region" description="Low complexity" evidence="1">
    <location>
        <begin position="15"/>
        <end position="27"/>
    </location>
</feature>
<comment type="caution">
    <text evidence="2">The sequence shown here is derived from an EMBL/GenBank/DDBJ whole genome shotgun (WGS) entry which is preliminary data.</text>
</comment>
<proteinExistence type="predicted"/>
<name>A0A835CVX9_APHGI</name>
<accession>A0A835CVX9</accession>
<dbReference type="EMBL" id="JACMRX010000001">
    <property type="protein sequence ID" value="KAF7998534.1"/>
    <property type="molecule type" value="Genomic_DNA"/>
</dbReference>
<dbReference type="OrthoDB" id="416741at2759"/>
<evidence type="ECO:0000313" key="3">
    <source>
        <dbReference type="Proteomes" id="UP000639338"/>
    </source>
</evidence>
<organism evidence="2 3">
    <name type="scientific">Aphidius gifuensis</name>
    <name type="common">Parasitoid wasp</name>
    <dbReference type="NCBI Taxonomy" id="684658"/>
    <lineage>
        <taxon>Eukaryota</taxon>
        <taxon>Metazoa</taxon>
        <taxon>Ecdysozoa</taxon>
        <taxon>Arthropoda</taxon>
        <taxon>Hexapoda</taxon>
        <taxon>Insecta</taxon>
        <taxon>Pterygota</taxon>
        <taxon>Neoptera</taxon>
        <taxon>Endopterygota</taxon>
        <taxon>Hymenoptera</taxon>
        <taxon>Apocrita</taxon>
        <taxon>Ichneumonoidea</taxon>
        <taxon>Braconidae</taxon>
        <taxon>Aphidiinae</taxon>
        <taxon>Aphidius</taxon>
    </lineage>
</organism>
<protein>
    <submittedName>
        <fullName evidence="2">Uncharacterized protein</fullName>
    </submittedName>
</protein>
<reference evidence="2 3" key="1">
    <citation type="submission" date="2020-08" db="EMBL/GenBank/DDBJ databases">
        <title>Aphidius gifuensis genome sequencing and assembly.</title>
        <authorList>
            <person name="Du Z."/>
        </authorList>
    </citation>
    <scope>NUCLEOTIDE SEQUENCE [LARGE SCALE GENOMIC DNA]</scope>
    <source>
        <strain evidence="2">YNYX2018</strain>
        <tissue evidence="2">Adults</tissue>
    </source>
</reference>
<keyword evidence="3" id="KW-1185">Reference proteome</keyword>
<gene>
    <name evidence="2" type="ORF">HCN44_010942</name>
</gene>
<dbReference type="Proteomes" id="UP000639338">
    <property type="component" value="Unassembled WGS sequence"/>
</dbReference>
<sequence length="191" mass="22447">MAKKINSLWEKKQSESSIIKSPTPTKKISSPSVKTQVINNISRPLFTLQFNKFDTSKKNDKYQIEISPESTMIEFDSKPEVEANESVNFKLFNKTINSIKKIIILLKLLTLLNNYWNKRDINKKFCYVIFVTRRFKTNVLYHILKDIKDTNDKFNLLEPDYIVGYSKNPYKNSTESMCIAKSNKETLIRFR</sequence>
<dbReference type="AlphaFoldDB" id="A0A835CVX9"/>
<evidence type="ECO:0000256" key="1">
    <source>
        <dbReference type="SAM" id="MobiDB-lite"/>
    </source>
</evidence>
<feature type="region of interest" description="Disordered" evidence="1">
    <location>
        <begin position="1"/>
        <end position="27"/>
    </location>
</feature>
<evidence type="ECO:0000313" key="2">
    <source>
        <dbReference type="EMBL" id="KAF7998534.1"/>
    </source>
</evidence>